<feature type="domain" description="Sulfotransferase" evidence="7">
    <location>
        <begin position="67"/>
        <end position="307"/>
    </location>
</feature>
<dbReference type="FunFam" id="3.40.50.300:FF:000433">
    <property type="entry name" value="Estrogen sulfotransferase"/>
    <property type="match status" value="1"/>
</dbReference>
<keyword evidence="4 5" id="KW-0808">Transferase</keyword>
<proteinExistence type="inferred from homology"/>
<dbReference type="GO" id="GO:0008146">
    <property type="term" value="F:sulfotransferase activity"/>
    <property type="evidence" value="ECO:0007669"/>
    <property type="project" value="InterPro"/>
</dbReference>
<reference evidence="8" key="2">
    <citation type="submission" date="2025-09" db="UniProtKB">
        <authorList>
            <consortium name="Ensembl"/>
        </authorList>
    </citation>
    <scope>IDENTIFICATION</scope>
</reference>
<dbReference type="SUPFAM" id="SSF52540">
    <property type="entry name" value="P-loop containing nucleoside triphosphate hydrolases"/>
    <property type="match status" value="1"/>
</dbReference>
<dbReference type="Gene3D" id="3.40.50.300">
    <property type="entry name" value="P-loop containing nucleotide triphosphate hydrolases"/>
    <property type="match status" value="1"/>
</dbReference>
<evidence type="ECO:0000256" key="2">
    <source>
        <dbReference type="ARBA" id="ARBA00005771"/>
    </source>
</evidence>
<keyword evidence="3" id="KW-0963">Cytoplasm</keyword>
<accession>A0A8D2LT53</accession>
<dbReference type="GO" id="GO:0005737">
    <property type="term" value="C:cytoplasm"/>
    <property type="evidence" value="ECO:0007669"/>
    <property type="project" value="UniProtKB-SubCell"/>
</dbReference>
<reference evidence="8" key="1">
    <citation type="submission" date="2025-08" db="UniProtKB">
        <authorList>
            <consortium name="Ensembl"/>
        </authorList>
    </citation>
    <scope>IDENTIFICATION</scope>
</reference>
<dbReference type="Proteomes" id="UP000694545">
    <property type="component" value="Unplaced"/>
</dbReference>
<dbReference type="InterPro" id="IPR000863">
    <property type="entry name" value="Sulfotransferase_dom"/>
</dbReference>
<dbReference type="OMA" id="DPYEKNI"/>
<evidence type="ECO:0000256" key="5">
    <source>
        <dbReference type="RuleBase" id="RU361155"/>
    </source>
</evidence>
<evidence type="ECO:0000256" key="1">
    <source>
        <dbReference type="ARBA" id="ARBA00004496"/>
    </source>
</evidence>
<dbReference type="AlphaFoldDB" id="A0A8D2LT53"/>
<evidence type="ECO:0000259" key="7">
    <source>
        <dbReference type="Pfam" id="PF00685"/>
    </source>
</evidence>
<comment type="subcellular location">
    <subcellularLocation>
        <location evidence="1">Cytoplasm</location>
    </subcellularLocation>
</comment>
<dbReference type="InterPro" id="IPR027417">
    <property type="entry name" value="P-loop_NTPase"/>
</dbReference>
<feature type="region of interest" description="Disordered" evidence="6">
    <location>
        <begin position="311"/>
        <end position="335"/>
    </location>
</feature>
<evidence type="ECO:0000256" key="4">
    <source>
        <dbReference type="ARBA" id="ARBA00022679"/>
    </source>
</evidence>
<dbReference type="PANTHER" id="PTHR11783">
    <property type="entry name" value="SULFOTRANSFERASE SULT"/>
    <property type="match status" value="1"/>
</dbReference>
<protein>
    <recommendedName>
        <fullName evidence="5">Sulfotransferase</fullName>
        <ecNumber evidence="5">2.8.2.-</ecNumber>
    </recommendedName>
</protein>
<evidence type="ECO:0000313" key="9">
    <source>
        <dbReference type="Proteomes" id="UP000694545"/>
    </source>
</evidence>
<evidence type="ECO:0000256" key="6">
    <source>
        <dbReference type="SAM" id="MobiDB-lite"/>
    </source>
</evidence>
<evidence type="ECO:0000313" key="8">
    <source>
        <dbReference type="Ensembl" id="ENSVKKP00000027302.1"/>
    </source>
</evidence>
<name>A0A8D2LT53_VARKO</name>
<dbReference type="Pfam" id="PF00685">
    <property type="entry name" value="Sulfotransfer_1"/>
    <property type="match status" value="1"/>
</dbReference>
<dbReference type="EC" id="2.8.2.-" evidence="5"/>
<evidence type="ECO:0000256" key="3">
    <source>
        <dbReference type="ARBA" id="ARBA00022490"/>
    </source>
</evidence>
<sequence>MVQFSYIFYPDVLGPFNNFCHQFTAFLLSAGSRMFKEYFQYKGISFPQIIYSEKVLQMVENNFQVRDDDIFNVTYQKSGTVWMLEILSLICSNGDPGWCRTVPNWDRAPWFETVVGYRTALTNKSPRIISSHLPAQLFAKSFFKSKAKIIYTVRNPKDVLVSLYHFASMFRPYKDPGTLDQFLEGFLKGDVPFGSWFDHVKGWMNLKDKENFFFITYEELQQDLRGSVVRISQFLGKDLDDAAIDAVVANASFEAMKSNKMSNFSLSPRFLMNQKKSAFLRKGISGDWKNHLTPAQSEHFDQIYQDHPSTLGVGAQDPHDSGKNTNTSKPPPLSKCLNSSVPPLCSKEMPEGFPPLEGQGRKTCFASFPLYPFASSLSMVMMISCNIFF</sequence>
<dbReference type="Ensembl" id="ENSVKKT00000027968.1">
    <property type="protein sequence ID" value="ENSVKKP00000027302.1"/>
    <property type="gene ID" value="ENSVKKG00000017776.1"/>
</dbReference>
<keyword evidence="9" id="KW-1185">Reference proteome</keyword>
<comment type="similarity">
    <text evidence="2 5">Belongs to the sulfotransferase 1 family.</text>
</comment>
<organism evidence="8 9">
    <name type="scientific">Varanus komodoensis</name>
    <name type="common">Komodo dragon</name>
    <dbReference type="NCBI Taxonomy" id="61221"/>
    <lineage>
        <taxon>Eukaryota</taxon>
        <taxon>Metazoa</taxon>
        <taxon>Chordata</taxon>
        <taxon>Craniata</taxon>
        <taxon>Vertebrata</taxon>
        <taxon>Euteleostomi</taxon>
        <taxon>Lepidosauria</taxon>
        <taxon>Squamata</taxon>
        <taxon>Bifurcata</taxon>
        <taxon>Unidentata</taxon>
        <taxon>Episquamata</taxon>
        <taxon>Toxicofera</taxon>
        <taxon>Anguimorpha</taxon>
        <taxon>Paleoanguimorpha</taxon>
        <taxon>Varanoidea</taxon>
        <taxon>Varanidae</taxon>
        <taxon>Varanus</taxon>
    </lineage>
</organism>